<dbReference type="InterPro" id="IPR017946">
    <property type="entry name" value="PLC-like_Pdiesterase_TIM-brl"/>
</dbReference>
<dbReference type="PANTHER" id="PTHR46211">
    <property type="entry name" value="GLYCEROPHOSPHORYL DIESTER PHOSPHODIESTERASE"/>
    <property type="match status" value="1"/>
</dbReference>
<dbReference type="GO" id="GO:0006629">
    <property type="term" value="P:lipid metabolic process"/>
    <property type="evidence" value="ECO:0007669"/>
    <property type="project" value="InterPro"/>
</dbReference>
<dbReference type="InterPro" id="IPR030395">
    <property type="entry name" value="GP_PDE_dom"/>
</dbReference>
<dbReference type="Gene3D" id="3.20.20.190">
    <property type="entry name" value="Phosphatidylinositol (PI) phosphodiesterase"/>
    <property type="match status" value="1"/>
</dbReference>
<dbReference type="KEGG" id="lfa:LFA_3744"/>
<dbReference type="PANTHER" id="PTHR46211:SF14">
    <property type="entry name" value="GLYCEROPHOSPHODIESTER PHOSPHODIESTERASE"/>
    <property type="match status" value="1"/>
</dbReference>
<dbReference type="PROSITE" id="PS51704">
    <property type="entry name" value="GP_PDE"/>
    <property type="match status" value="1"/>
</dbReference>
<dbReference type="RefSeq" id="WP_045097262.1">
    <property type="nucleotide sequence ID" value="NZ_LN614827.1"/>
</dbReference>
<evidence type="ECO:0000259" key="1">
    <source>
        <dbReference type="PROSITE" id="PS51704"/>
    </source>
</evidence>
<dbReference type="STRING" id="1212491.LFA_3744"/>
<gene>
    <name evidence="2" type="ORF">LFA_3744</name>
</gene>
<dbReference type="SUPFAM" id="SSF51695">
    <property type="entry name" value="PLC-like phosphodiesterases"/>
    <property type="match status" value="1"/>
</dbReference>
<dbReference type="Pfam" id="PF03009">
    <property type="entry name" value="GDPD"/>
    <property type="match status" value="1"/>
</dbReference>
<evidence type="ECO:0000313" key="3">
    <source>
        <dbReference type="Proteomes" id="UP000032430"/>
    </source>
</evidence>
<name>A0A098G9C4_9GAMM</name>
<dbReference type="EMBL" id="LN614827">
    <property type="protein sequence ID" value="CEG59068.1"/>
    <property type="molecule type" value="Genomic_DNA"/>
</dbReference>
<sequence length="260" mass="29261">MDLLALAEKILNGYFAATPRKKPNIADINEVRLIAHRGAHNNPAGIFENTMEAFRLAKKAGCWGIELDVHVTADNVLVVNHDPTLNRLWRQNVAINDLTFSAIRSLAPQIPSLAEVIAEFGGQMHLLIELKNPLQDEAILVQTLQHLSPVTDYHLLTLTPEIFNSLTQFPHKSLLLVPVHNNVKAFCDLSIKNNYGGVMGSYLLLTNERIRQLTEAYQVLGVGFVDSKNSLWREINRGVKWIFTNQAVVVAHYLHLLKHR</sequence>
<dbReference type="GO" id="GO:0008081">
    <property type="term" value="F:phosphoric diester hydrolase activity"/>
    <property type="evidence" value="ECO:0007669"/>
    <property type="project" value="InterPro"/>
</dbReference>
<protein>
    <submittedName>
        <fullName evidence="2">Glycerophosphoryl diester phosphodiesterase</fullName>
    </submittedName>
</protein>
<proteinExistence type="predicted"/>
<dbReference type="HOGENOM" id="CLU_1060885_0_0_6"/>
<dbReference type="Proteomes" id="UP000032430">
    <property type="component" value="Chromosome I"/>
</dbReference>
<reference evidence="3" key="1">
    <citation type="submission" date="2014-09" db="EMBL/GenBank/DDBJ databases">
        <authorList>
            <person name="Gomez-Valero L."/>
        </authorList>
    </citation>
    <scope>NUCLEOTIDE SEQUENCE [LARGE SCALE GENOMIC DNA]</scope>
    <source>
        <strain evidence="3">ATCC700992</strain>
    </source>
</reference>
<feature type="domain" description="GP-PDE" evidence="1">
    <location>
        <begin position="31"/>
        <end position="260"/>
    </location>
</feature>
<evidence type="ECO:0000313" key="2">
    <source>
        <dbReference type="EMBL" id="CEG59068.1"/>
    </source>
</evidence>
<dbReference type="AlphaFoldDB" id="A0A098G9C4"/>
<dbReference type="OrthoDB" id="9795622at2"/>
<keyword evidence="3" id="KW-1185">Reference proteome</keyword>
<organism evidence="2 3">
    <name type="scientific">Legionella fallonii LLAP-10</name>
    <dbReference type="NCBI Taxonomy" id="1212491"/>
    <lineage>
        <taxon>Bacteria</taxon>
        <taxon>Pseudomonadati</taxon>
        <taxon>Pseudomonadota</taxon>
        <taxon>Gammaproteobacteria</taxon>
        <taxon>Legionellales</taxon>
        <taxon>Legionellaceae</taxon>
        <taxon>Legionella</taxon>
    </lineage>
</organism>
<accession>A0A098G9C4</accession>